<keyword evidence="3" id="KW-1185">Reference proteome</keyword>
<proteinExistence type="predicted"/>
<evidence type="ECO:0000256" key="1">
    <source>
        <dbReference type="SAM" id="MobiDB-lite"/>
    </source>
</evidence>
<dbReference type="Proteomes" id="UP001607069">
    <property type="component" value="Unassembled WGS sequence"/>
</dbReference>
<sequence>GGPEPGEGRDQGGDQGGDRGREPGAAGAGAVRVRHEAAWQARFESLLESVDGDERARLAGELRALLERHSPTGVPPAGPSVGRDGMAVGGDVHVRADGGVAGGVIHGGAHVHPRPPGPPQG</sequence>
<name>A0ABW7HTA5_9ACTN</name>
<evidence type="ECO:0000313" key="3">
    <source>
        <dbReference type="Proteomes" id="UP001607069"/>
    </source>
</evidence>
<feature type="compositionally biased region" description="Basic and acidic residues" evidence="1">
    <location>
        <begin position="1"/>
        <end position="22"/>
    </location>
</feature>
<protein>
    <submittedName>
        <fullName evidence="2">Uncharacterized protein</fullName>
    </submittedName>
</protein>
<feature type="region of interest" description="Disordered" evidence="1">
    <location>
        <begin position="1"/>
        <end position="32"/>
    </location>
</feature>
<organism evidence="2 3">
    <name type="scientific">Streptomyces chitinivorans</name>
    <dbReference type="NCBI Taxonomy" id="1257027"/>
    <lineage>
        <taxon>Bacteria</taxon>
        <taxon>Bacillati</taxon>
        <taxon>Actinomycetota</taxon>
        <taxon>Actinomycetes</taxon>
        <taxon>Kitasatosporales</taxon>
        <taxon>Streptomycetaceae</taxon>
        <taxon>Streptomyces</taxon>
    </lineage>
</organism>
<comment type="caution">
    <text evidence="2">The sequence shown here is derived from an EMBL/GenBank/DDBJ whole genome shotgun (WGS) entry which is preliminary data.</text>
</comment>
<feature type="region of interest" description="Disordered" evidence="1">
    <location>
        <begin position="67"/>
        <end position="121"/>
    </location>
</feature>
<gene>
    <name evidence="2" type="ORF">ACG5V6_13010</name>
</gene>
<reference evidence="2 3" key="1">
    <citation type="submission" date="2024-10" db="EMBL/GenBank/DDBJ databases">
        <authorList>
            <person name="Cho J.-C."/>
        </authorList>
    </citation>
    <scope>NUCLEOTIDE SEQUENCE [LARGE SCALE GENOMIC DNA]</scope>
    <source>
        <strain evidence="2 3">KCTC29696</strain>
    </source>
</reference>
<evidence type="ECO:0000313" key="2">
    <source>
        <dbReference type="EMBL" id="MFH0249131.1"/>
    </source>
</evidence>
<dbReference type="RefSeq" id="WP_394631155.1">
    <property type="nucleotide sequence ID" value="NZ_JBIHMK010000041.1"/>
</dbReference>
<accession>A0ABW7HTA5</accession>
<dbReference type="EMBL" id="JBIHMK010000041">
    <property type="protein sequence ID" value="MFH0249131.1"/>
    <property type="molecule type" value="Genomic_DNA"/>
</dbReference>
<feature type="non-terminal residue" evidence="2">
    <location>
        <position position="1"/>
    </location>
</feature>